<feature type="transmembrane region" description="Helical" evidence="1">
    <location>
        <begin position="60"/>
        <end position="77"/>
    </location>
</feature>
<keyword evidence="1" id="KW-0812">Transmembrane</keyword>
<keyword evidence="1" id="KW-0472">Membrane</keyword>
<reference evidence="2 3" key="2">
    <citation type="submission" date="2019-06" db="EMBL/GenBank/DDBJ databases">
        <title>Martelella lutilitoris sp. nov., isolated from a tidal mudflat.</title>
        <authorList>
            <person name="Kim Y.-J."/>
        </authorList>
    </citation>
    <scope>NUCLEOTIDE SEQUENCE [LARGE SCALE GENOMIC DNA]</scope>
    <source>
        <strain evidence="2 3">GH2-6</strain>
    </source>
</reference>
<reference evidence="2 3" key="1">
    <citation type="submission" date="2019-05" db="EMBL/GenBank/DDBJ databases">
        <authorList>
            <person name="Lee S.D."/>
        </authorList>
    </citation>
    <scope>NUCLEOTIDE SEQUENCE [LARGE SCALE GENOMIC DNA]</scope>
    <source>
        <strain evidence="2 3">GH2-6</strain>
    </source>
</reference>
<dbReference type="RefSeq" id="WP_138748246.1">
    <property type="nucleotide sequence ID" value="NZ_VCLB01000005.1"/>
</dbReference>
<feature type="transmembrane region" description="Helical" evidence="1">
    <location>
        <begin position="84"/>
        <end position="101"/>
    </location>
</feature>
<keyword evidence="3" id="KW-1185">Reference proteome</keyword>
<feature type="transmembrane region" description="Helical" evidence="1">
    <location>
        <begin position="20"/>
        <end position="40"/>
    </location>
</feature>
<keyword evidence="1" id="KW-1133">Transmembrane helix</keyword>
<dbReference type="Pfam" id="PF19660">
    <property type="entry name" value="DUF6163"/>
    <property type="match status" value="1"/>
</dbReference>
<sequence>MTSEPSIAPRPSFSQTAFLVFKRCVAAFLFFMALSSWAALIGLTEGGAGRFDLVHADVRFVEAVLCVLYPVAAAGLWFGTGWGFVLWVLGAVVQIGAHSAYPHIFGNAPGLSALHILLIGLYVSFWVYLAFIRRR</sequence>
<dbReference type="InterPro" id="IPR046161">
    <property type="entry name" value="DUF6163"/>
</dbReference>
<proteinExistence type="predicted"/>
<comment type="caution">
    <text evidence="2">The sequence shown here is derived from an EMBL/GenBank/DDBJ whole genome shotgun (WGS) entry which is preliminary data.</text>
</comment>
<evidence type="ECO:0000313" key="2">
    <source>
        <dbReference type="EMBL" id="TNB47800.1"/>
    </source>
</evidence>
<dbReference type="Proteomes" id="UP000307874">
    <property type="component" value="Unassembled WGS sequence"/>
</dbReference>
<evidence type="ECO:0000256" key="1">
    <source>
        <dbReference type="SAM" id="Phobius"/>
    </source>
</evidence>
<dbReference type="AlphaFoldDB" id="A0A5C4JR80"/>
<name>A0A5C4JR80_9HYPH</name>
<gene>
    <name evidence="2" type="ORF">FF124_09395</name>
</gene>
<dbReference type="EMBL" id="VCLB01000005">
    <property type="protein sequence ID" value="TNB47800.1"/>
    <property type="molecule type" value="Genomic_DNA"/>
</dbReference>
<feature type="transmembrane region" description="Helical" evidence="1">
    <location>
        <begin position="113"/>
        <end position="132"/>
    </location>
</feature>
<dbReference type="OrthoDB" id="7843623at2"/>
<organism evidence="2 3">
    <name type="scientific">Martelella lutilitoris</name>
    <dbReference type="NCBI Taxonomy" id="2583532"/>
    <lineage>
        <taxon>Bacteria</taxon>
        <taxon>Pseudomonadati</taxon>
        <taxon>Pseudomonadota</taxon>
        <taxon>Alphaproteobacteria</taxon>
        <taxon>Hyphomicrobiales</taxon>
        <taxon>Aurantimonadaceae</taxon>
        <taxon>Martelella</taxon>
    </lineage>
</organism>
<evidence type="ECO:0000313" key="3">
    <source>
        <dbReference type="Proteomes" id="UP000307874"/>
    </source>
</evidence>
<protein>
    <submittedName>
        <fullName evidence="2">Uncharacterized protein</fullName>
    </submittedName>
</protein>
<accession>A0A5C4JR80</accession>